<feature type="transmembrane region" description="Helical" evidence="1">
    <location>
        <begin position="78"/>
        <end position="98"/>
    </location>
</feature>
<accession>A0ABZ0KTH0</accession>
<evidence type="ECO:0000313" key="3">
    <source>
        <dbReference type="Proteomes" id="UP001303532"/>
    </source>
</evidence>
<dbReference type="RefSeq" id="WP_323690942.1">
    <property type="nucleotide sequence ID" value="NZ_CP116341.1"/>
</dbReference>
<feature type="transmembrane region" description="Helical" evidence="1">
    <location>
        <begin position="12"/>
        <end position="34"/>
    </location>
</feature>
<organism evidence="2 3">
    <name type="scientific">Sporosarcina jeotgali</name>
    <dbReference type="NCBI Taxonomy" id="3020056"/>
    <lineage>
        <taxon>Bacteria</taxon>
        <taxon>Bacillati</taxon>
        <taxon>Bacillota</taxon>
        <taxon>Bacilli</taxon>
        <taxon>Bacillales</taxon>
        <taxon>Caryophanaceae</taxon>
        <taxon>Sporosarcina</taxon>
    </lineage>
</organism>
<evidence type="ECO:0000256" key="1">
    <source>
        <dbReference type="SAM" id="Phobius"/>
    </source>
</evidence>
<evidence type="ECO:0000313" key="2">
    <source>
        <dbReference type="EMBL" id="WOV83264.1"/>
    </source>
</evidence>
<proteinExistence type="predicted"/>
<protein>
    <submittedName>
        <fullName evidence="2">Uncharacterized protein</fullName>
    </submittedName>
</protein>
<keyword evidence="1" id="KW-0812">Transmembrane</keyword>
<feature type="transmembrane region" description="Helical" evidence="1">
    <location>
        <begin position="54"/>
        <end position="71"/>
    </location>
</feature>
<dbReference type="EMBL" id="CP116341">
    <property type="protein sequence ID" value="WOV83264.1"/>
    <property type="molecule type" value="Genomic_DNA"/>
</dbReference>
<feature type="transmembrane region" description="Helical" evidence="1">
    <location>
        <begin position="104"/>
        <end position="125"/>
    </location>
</feature>
<keyword evidence="1" id="KW-0472">Membrane</keyword>
<dbReference type="Proteomes" id="UP001303532">
    <property type="component" value="Chromosome"/>
</dbReference>
<reference evidence="2 3" key="1">
    <citation type="submission" date="2023-01" db="EMBL/GenBank/DDBJ databases">
        <title>Sporosarcina sp. nov., isolated from Korean tranditional fermented seafood 'Jeotgal'.</title>
        <authorList>
            <person name="Yang A.-I."/>
        </authorList>
    </citation>
    <scope>NUCLEOTIDE SEQUENCE [LARGE SCALE GENOMIC DNA]</scope>
    <source>
        <strain evidence="2 3">B2O-1</strain>
    </source>
</reference>
<name>A0ABZ0KTH0_9BACL</name>
<keyword evidence="1" id="KW-1133">Transmembrane helix</keyword>
<keyword evidence="3" id="KW-1185">Reference proteome</keyword>
<sequence>MNLRGKLNNHPWVYILNKLAALGLLVFIMCMYTILSTRFDLYEFTESLSNITFWGWICVYALMTTMLIDLIGYKWKKFTIKTSIVLHCILGFIIFIPFMGVNFYAMIAGSVGALCAFIYAFSYYFLVKKNRLAWTFLLVIPILLYIRPMDFTIKEGWTEEKTKSSFFAEFTRFNGKNEIPIALEKGDLVTTYISFKEKNGGGYGYHILDNNGELAGMTELDEPYEDYDTIAFQFKAKKSGIYRVVLTGDNLRGKIDVKWEID</sequence>
<feature type="transmembrane region" description="Helical" evidence="1">
    <location>
        <begin position="132"/>
        <end position="149"/>
    </location>
</feature>
<gene>
    <name evidence="2" type="ORF">PGH26_10035</name>
</gene>